<organism evidence="7 8">
    <name type="scientific">Mangrovivirga cuniculi</name>
    <dbReference type="NCBI Taxonomy" id="2715131"/>
    <lineage>
        <taxon>Bacteria</taxon>
        <taxon>Pseudomonadati</taxon>
        <taxon>Bacteroidota</taxon>
        <taxon>Cytophagia</taxon>
        <taxon>Cytophagales</taxon>
        <taxon>Mangrovivirgaceae</taxon>
        <taxon>Mangrovivirga</taxon>
    </lineage>
</organism>
<dbReference type="RefSeq" id="WP_137090359.1">
    <property type="nucleotide sequence ID" value="NZ_CP028923.1"/>
</dbReference>
<dbReference type="AlphaFoldDB" id="A0A4D7JPQ0"/>
<keyword evidence="4 6" id="KW-1133">Transmembrane helix</keyword>
<evidence type="ECO:0000313" key="7">
    <source>
        <dbReference type="EMBL" id="QCK14772.1"/>
    </source>
</evidence>
<evidence type="ECO:0000256" key="6">
    <source>
        <dbReference type="SAM" id="Phobius"/>
    </source>
</evidence>
<evidence type="ECO:0000313" key="8">
    <source>
        <dbReference type="Proteomes" id="UP000298616"/>
    </source>
</evidence>
<feature type="transmembrane region" description="Helical" evidence="6">
    <location>
        <begin position="336"/>
        <end position="357"/>
    </location>
</feature>
<keyword evidence="5 6" id="KW-0472">Membrane</keyword>
<feature type="transmembrane region" description="Helical" evidence="6">
    <location>
        <begin position="103"/>
        <end position="122"/>
    </location>
</feature>
<evidence type="ECO:0000256" key="2">
    <source>
        <dbReference type="ARBA" id="ARBA00022475"/>
    </source>
</evidence>
<dbReference type="EMBL" id="CP028923">
    <property type="protein sequence ID" value="QCK14772.1"/>
    <property type="molecule type" value="Genomic_DNA"/>
</dbReference>
<feature type="transmembrane region" description="Helical" evidence="6">
    <location>
        <begin position="12"/>
        <end position="32"/>
    </location>
</feature>
<feature type="transmembrane region" description="Helical" evidence="6">
    <location>
        <begin position="309"/>
        <end position="330"/>
    </location>
</feature>
<reference evidence="7 8" key="1">
    <citation type="submission" date="2018-04" db="EMBL/GenBank/DDBJ databases">
        <title>Complete genome uncultured novel isolate.</title>
        <authorList>
            <person name="Merlino G."/>
        </authorList>
    </citation>
    <scope>NUCLEOTIDE SEQUENCE [LARGE SCALE GENOMIC DNA]</scope>
    <source>
        <strain evidence="8">R1DC9</strain>
    </source>
</reference>
<dbReference type="PANTHER" id="PTHR33529:SF8">
    <property type="entry name" value="PERMEASE, YJGP_YJGQ FAMILY"/>
    <property type="match status" value="1"/>
</dbReference>
<proteinExistence type="predicted"/>
<name>A0A4D7JPQ0_9BACT</name>
<dbReference type="OrthoDB" id="9807977at2"/>
<dbReference type="GO" id="GO:0043190">
    <property type="term" value="C:ATP-binding cassette (ABC) transporter complex"/>
    <property type="evidence" value="ECO:0007669"/>
    <property type="project" value="TreeGrafter"/>
</dbReference>
<feature type="transmembrane region" description="Helical" evidence="6">
    <location>
        <begin position="277"/>
        <end position="297"/>
    </location>
</feature>
<evidence type="ECO:0000256" key="1">
    <source>
        <dbReference type="ARBA" id="ARBA00004651"/>
    </source>
</evidence>
<dbReference type="KEGG" id="fpf:DCC35_08475"/>
<feature type="transmembrane region" description="Helical" evidence="6">
    <location>
        <begin position="60"/>
        <end position="82"/>
    </location>
</feature>
<protein>
    <submittedName>
        <fullName evidence="7">Permease</fullName>
    </submittedName>
</protein>
<evidence type="ECO:0000256" key="3">
    <source>
        <dbReference type="ARBA" id="ARBA00022692"/>
    </source>
</evidence>
<keyword evidence="8" id="KW-1185">Reference proteome</keyword>
<sequence length="361" mass="41851">MKILDRYIFFKFLGAFTFTVLVLIPIIVIINLTDRIDDLLQHGVGVIDTVLYYFDFSAYLMTYLMPIIVFIAVVFVTARLAGNTEIVAMLSSGMSYQRVMRPYLYGALVLAIINFVLVGWITPNSNRDRIDFESAYFHGPQYNNDRNIHIQIQPNVYFYLESYRIQSKTGYKFTLEKFDEKGNLKEKLYSNKLTWTEDSLGNGFWRTDEYVLRKILDGEVQIDKGEKIDTTFALTPKDFESNEDRNETFTIPQLREYIALLELRGSDDKNIYLIELYVRYMSPFTVILLTFIGVIVSSRKTRGGSSFQIALGFLLAFVYIILFIMSRSFAQNNGDYLLLPMWTPNIIFTAIGVYLYLKAPK</sequence>
<dbReference type="InterPro" id="IPR005495">
    <property type="entry name" value="LptG/LptF_permease"/>
</dbReference>
<evidence type="ECO:0000256" key="4">
    <source>
        <dbReference type="ARBA" id="ARBA00022989"/>
    </source>
</evidence>
<accession>A0A4D7JPQ0</accession>
<keyword evidence="2" id="KW-1003">Cell membrane</keyword>
<dbReference type="Proteomes" id="UP000298616">
    <property type="component" value="Chromosome"/>
</dbReference>
<gene>
    <name evidence="7" type="ORF">DCC35_08475</name>
</gene>
<keyword evidence="3 6" id="KW-0812">Transmembrane</keyword>
<comment type="subcellular location">
    <subcellularLocation>
        <location evidence="1">Cell membrane</location>
        <topology evidence="1">Multi-pass membrane protein</topology>
    </subcellularLocation>
</comment>
<dbReference type="GO" id="GO:0015920">
    <property type="term" value="P:lipopolysaccharide transport"/>
    <property type="evidence" value="ECO:0007669"/>
    <property type="project" value="TreeGrafter"/>
</dbReference>
<evidence type="ECO:0000256" key="5">
    <source>
        <dbReference type="ARBA" id="ARBA00023136"/>
    </source>
</evidence>
<dbReference type="Pfam" id="PF03739">
    <property type="entry name" value="LptF_LptG"/>
    <property type="match status" value="1"/>
</dbReference>
<dbReference type="PANTHER" id="PTHR33529">
    <property type="entry name" value="SLR0882 PROTEIN-RELATED"/>
    <property type="match status" value="1"/>
</dbReference>